<evidence type="ECO:0000256" key="7">
    <source>
        <dbReference type="ARBA" id="ARBA00022801"/>
    </source>
</evidence>
<dbReference type="EMBL" id="FQXE01000012">
    <property type="protein sequence ID" value="SHI19159.1"/>
    <property type="molecule type" value="Genomic_DNA"/>
</dbReference>
<comment type="similarity">
    <text evidence="3">In the N-terminal section; belongs to the FlgJ family.</text>
</comment>
<evidence type="ECO:0000256" key="5">
    <source>
        <dbReference type="ARBA" id="ARBA00013433"/>
    </source>
</evidence>
<dbReference type="Gene3D" id="2.10.70.40">
    <property type="entry name" value="peptidoglycan hydrolase"/>
    <property type="match status" value="1"/>
</dbReference>
<evidence type="ECO:0000256" key="8">
    <source>
        <dbReference type="ARBA" id="ARBA00023295"/>
    </source>
</evidence>
<dbReference type="STRING" id="658167.SAMN04488135_11279"/>
<accession>A0A1M5Z4L9</accession>
<dbReference type="FunFam" id="2.10.70.40:FF:000001">
    <property type="entry name" value="Flagellar assembly peptidoglycan hydrolase FlgJ"/>
    <property type="match status" value="1"/>
</dbReference>
<keyword evidence="12" id="KW-0282">Flagellum</keyword>
<evidence type="ECO:0000259" key="11">
    <source>
        <dbReference type="SMART" id="SM00047"/>
    </source>
</evidence>
<name>A0A1M5Z4L9_9BURK</name>
<dbReference type="Pfam" id="PF01832">
    <property type="entry name" value="Glucosaminidase"/>
    <property type="match status" value="1"/>
</dbReference>
<dbReference type="RefSeq" id="WP_073106357.1">
    <property type="nucleotide sequence ID" value="NZ_FQXE01000012.1"/>
</dbReference>
<comment type="subcellular location">
    <subcellularLocation>
        <location evidence="2">Periplasm</location>
    </subcellularLocation>
</comment>
<dbReference type="GO" id="GO:0071555">
    <property type="term" value="P:cell wall organization"/>
    <property type="evidence" value="ECO:0007669"/>
    <property type="project" value="UniProtKB-KW"/>
</dbReference>
<dbReference type="GO" id="GO:0044780">
    <property type="term" value="P:bacterial-type flagellum assembly"/>
    <property type="evidence" value="ECO:0007669"/>
    <property type="project" value="InterPro"/>
</dbReference>
<keyword evidence="8" id="KW-0326">Glycosidase</keyword>
<dbReference type="SMART" id="SM00047">
    <property type="entry name" value="LYZ2"/>
    <property type="match status" value="1"/>
</dbReference>
<keyword evidence="12" id="KW-0969">Cilium</keyword>
<dbReference type="GO" id="GO:0016798">
    <property type="term" value="F:hydrolase activity, acting on glycosyl bonds"/>
    <property type="evidence" value="ECO:0007669"/>
    <property type="project" value="UniProtKB-KW"/>
</dbReference>
<evidence type="ECO:0000256" key="10">
    <source>
        <dbReference type="ARBA" id="ARBA00030835"/>
    </source>
</evidence>
<dbReference type="NCBIfam" id="TIGR02541">
    <property type="entry name" value="flagell_FlgJ"/>
    <property type="match status" value="1"/>
</dbReference>
<evidence type="ECO:0000256" key="2">
    <source>
        <dbReference type="ARBA" id="ARBA00004418"/>
    </source>
</evidence>
<dbReference type="GO" id="GO:0004040">
    <property type="term" value="F:amidase activity"/>
    <property type="evidence" value="ECO:0007669"/>
    <property type="project" value="InterPro"/>
</dbReference>
<evidence type="ECO:0000313" key="13">
    <source>
        <dbReference type="Proteomes" id="UP000184226"/>
    </source>
</evidence>
<gene>
    <name evidence="12" type="ORF">SAMN04488135_11279</name>
</gene>
<evidence type="ECO:0000256" key="1">
    <source>
        <dbReference type="ARBA" id="ARBA00002954"/>
    </source>
</evidence>
<dbReference type="PANTHER" id="PTHR33308:SF9">
    <property type="entry name" value="PEPTIDOGLYCAN HYDROLASE FLGJ"/>
    <property type="match status" value="1"/>
</dbReference>
<comment type="function">
    <text evidence="1">Flagellum-specific muramidase which hydrolyzes the peptidoglycan layer to assemble the rod structure in the periplasmic space.</text>
</comment>
<reference evidence="12 13" key="1">
    <citation type="submission" date="2016-11" db="EMBL/GenBank/DDBJ databases">
        <authorList>
            <person name="Jaros S."/>
            <person name="Januszkiewicz K."/>
            <person name="Wedrychowicz H."/>
        </authorList>
    </citation>
    <scope>NUCLEOTIDE SEQUENCE [LARGE SCALE GENOMIC DNA]</scope>
    <source>
        <strain evidence="12 13">CGMCC 1.10190</strain>
    </source>
</reference>
<dbReference type="GO" id="GO:0042597">
    <property type="term" value="C:periplasmic space"/>
    <property type="evidence" value="ECO:0007669"/>
    <property type="project" value="UniProtKB-SubCell"/>
</dbReference>
<dbReference type="InterPro" id="IPR013377">
    <property type="entry name" value="FlgJ"/>
</dbReference>
<dbReference type="Pfam" id="PF10135">
    <property type="entry name" value="Rod-binding"/>
    <property type="match status" value="1"/>
</dbReference>
<dbReference type="OrthoDB" id="289937at2"/>
<evidence type="ECO:0000256" key="3">
    <source>
        <dbReference type="ARBA" id="ARBA00006880"/>
    </source>
</evidence>
<dbReference type="AlphaFoldDB" id="A0A1M5Z4L9"/>
<keyword evidence="13" id="KW-1185">Reference proteome</keyword>
<evidence type="ECO:0000313" key="12">
    <source>
        <dbReference type="EMBL" id="SHI19159.1"/>
    </source>
</evidence>
<dbReference type="InterPro" id="IPR002901">
    <property type="entry name" value="MGlyc_endo_b_GlcNAc-like_dom"/>
</dbReference>
<protein>
    <recommendedName>
        <fullName evidence="5">Peptidoglycan hydrolase FlgJ</fullName>
    </recommendedName>
    <alternativeName>
        <fullName evidence="10">Muramidase FlgJ</fullName>
    </alternativeName>
</protein>
<dbReference type="InterPro" id="IPR051056">
    <property type="entry name" value="Glycosyl_Hydrolase_73"/>
</dbReference>
<comment type="similarity">
    <text evidence="4">In the C-terminal section; belongs to the glycosyl hydrolase 73 family.</text>
</comment>
<keyword evidence="7" id="KW-0378">Hydrolase</keyword>
<evidence type="ECO:0000256" key="6">
    <source>
        <dbReference type="ARBA" id="ARBA00022764"/>
    </source>
</evidence>
<dbReference type="Proteomes" id="UP000184226">
    <property type="component" value="Unassembled WGS sequence"/>
</dbReference>
<keyword evidence="6" id="KW-0574">Periplasm</keyword>
<organism evidence="12 13">
    <name type="scientific">Pollutimonas bauzanensis</name>
    <dbReference type="NCBI Taxonomy" id="658167"/>
    <lineage>
        <taxon>Bacteria</taxon>
        <taxon>Pseudomonadati</taxon>
        <taxon>Pseudomonadota</taxon>
        <taxon>Betaproteobacteria</taxon>
        <taxon>Burkholderiales</taxon>
        <taxon>Alcaligenaceae</taxon>
        <taxon>Pollutimonas</taxon>
    </lineage>
</organism>
<dbReference type="InterPro" id="IPR019301">
    <property type="entry name" value="Flagellar_prot_FlgJ_N"/>
</dbReference>
<evidence type="ECO:0000256" key="9">
    <source>
        <dbReference type="ARBA" id="ARBA00023316"/>
    </source>
</evidence>
<dbReference type="Gene3D" id="1.10.530.10">
    <property type="match status" value="1"/>
</dbReference>
<dbReference type="GO" id="GO:0071973">
    <property type="term" value="P:bacterial-type flagellum-dependent cell motility"/>
    <property type="evidence" value="ECO:0007669"/>
    <property type="project" value="TreeGrafter"/>
</dbReference>
<feature type="domain" description="Mannosyl-glycoprotein endo-beta-N-acetylglucosamidase-like" evidence="11">
    <location>
        <begin position="169"/>
        <end position="325"/>
    </location>
</feature>
<dbReference type="PANTHER" id="PTHR33308">
    <property type="entry name" value="PEPTIDOGLYCAN HYDROLASE FLGJ"/>
    <property type="match status" value="1"/>
</dbReference>
<keyword evidence="12" id="KW-0966">Cell projection</keyword>
<evidence type="ECO:0000256" key="4">
    <source>
        <dbReference type="ARBA" id="ARBA00007974"/>
    </source>
</evidence>
<sequence>MSLVHYTPRPGNTTASSLDFSGLNSLKRGVSAGADAPVEKQKEVARQFEALFIQQMLKQARQSASPTVFDSQQTRLAQSMGDEQMSLQLADPGIGLAQALLNQIRGNQGGGGDAPDGKAGMPELAASRLPGLRSRIGEDRRNDASSISGLIDLLTRNPLGEKIYSAIRGAPGHIQDFVAKMSDAAKLAAGESGVPAKLILSQAALESGWGRREILREDGTNTYNLFGIKASPNWKGKVANITTTEYEDGVARKVVQPFRAYESYAESFADYARLIGQNKRYSDVVAAPSAEEAAHKIQAAGYATDPAYAEKLISIMSYFDTGPKRGI</sequence>
<keyword evidence="9" id="KW-0961">Cell wall biogenesis/degradation</keyword>
<dbReference type="PRINTS" id="PR01002">
    <property type="entry name" value="FLGFLGJ"/>
</dbReference>
<proteinExistence type="inferred from homology"/>